<feature type="region of interest" description="Disordered" evidence="1">
    <location>
        <begin position="155"/>
        <end position="192"/>
    </location>
</feature>
<gene>
    <name evidence="2" type="ORF">M5K25_013460</name>
</gene>
<sequence>MFNKVIPTFCCDSSSRVLVFYDNKHWDDPLIVLDNVLQSCVKQSLVEVRCPGRKLPFVLIVQDDREIGQDDREIGQDDQANFESSRTFSWMFRESFLRVFSIVHTCHWVEGKRGRAWEREEEAYEGEFVRCSQRLLLAKVQSVFSVRHPESLKTLEVSTSARRNGSLPASGGSKRSDGSLPASGGSERSSGSLPHWVGGKSVLFLHHFSPHSLPYFLASYSLQTAGGKRSRQEPGSSSSGKSDPRFLNAEDKAAYARYKLAGITFSKIINPATLSYPVMDLFAHTSLCFFLTLACPFNVELLYQFFASLRINYDYTSLQSYIGKRPVEINYEDFETILHLSTSGDKLHTFASDPDFNWTPINQFLQNTTSQGPEIAGEHPPDLPLPFPTKSRRRTPAGGEISGETERSDVSGQIPLDPGRFRSRRQLESCSWSRADSNEYKNTQIRRLDQGGLILAVDRAINGQDQAIPWSGSAADLIPLFRVPSGQIQAVDLLGGGSDG</sequence>
<dbReference type="EMBL" id="JANQDX010000011">
    <property type="protein sequence ID" value="KAL0915986.1"/>
    <property type="molecule type" value="Genomic_DNA"/>
</dbReference>
<comment type="caution">
    <text evidence="2">The sequence shown here is derived from an EMBL/GenBank/DDBJ whole genome shotgun (WGS) entry which is preliminary data.</text>
</comment>
<organism evidence="2 3">
    <name type="scientific">Dendrobium thyrsiflorum</name>
    <name type="common">Pinecone-like raceme dendrobium</name>
    <name type="synonym">Orchid</name>
    <dbReference type="NCBI Taxonomy" id="117978"/>
    <lineage>
        <taxon>Eukaryota</taxon>
        <taxon>Viridiplantae</taxon>
        <taxon>Streptophyta</taxon>
        <taxon>Embryophyta</taxon>
        <taxon>Tracheophyta</taxon>
        <taxon>Spermatophyta</taxon>
        <taxon>Magnoliopsida</taxon>
        <taxon>Liliopsida</taxon>
        <taxon>Asparagales</taxon>
        <taxon>Orchidaceae</taxon>
        <taxon>Epidendroideae</taxon>
        <taxon>Malaxideae</taxon>
        <taxon>Dendrobiinae</taxon>
        <taxon>Dendrobium</taxon>
    </lineage>
</organism>
<evidence type="ECO:0000313" key="2">
    <source>
        <dbReference type="EMBL" id="KAL0915986.1"/>
    </source>
</evidence>
<protein>
    <submittedName>
        <fullName evidence="2">Uncharacterized protein</fullName>
    </submittedName>
</protein>
<evidence type="ECO:0000256" key="1">
    <source>
        <dbReference type="SAM" id="MobiDB-lite"/>
    </source>
</evidence>
<feature type="region of interest" description="Disordered" evidence="1">
    <location>
        <begin position="370"/>
        <end position="419"/>
    </location>
</feature>
<keyword evidence="3" id="KW-1185">Reference proteome</keyword>
<dbReference type="Proteomes" id="UP001552299">
    <property type="component" value="Unassembled WGS sequence"/>
</dbReference>
<name>A0ABD0V0E1_DENTH</name>
<accession>A0ABD0V0E1</accession>
<dbReference type="AlphaFoldDB" id="A0ABD0V0E1"/>
<evidence type="ECO:0000313" key="3">
    <source>
        <dbReference type="Proteomes" id="UP001552299"/>
    </source>
</evidence>
<reference evidence="2 3" key="1">
    <citation type="journal article" date="2024" name="Plant Biotechnol. J.">
        <title>Dendrobium thyrsiflorum genome and its molecular insights into genes involved in important horticultural traits.</title>
        <authorList>
            <person name="Chen B."/>
            <person name="Wang J.Y."/>
            <person name="Zheng P.J."/>
            <person name="Li K.L."/>
            <person name="Liang Y.M."/>
            <person name="Chen X.F."/>
            <person name="Zhang C."/>
            <person name="Zhao X."/>
            <person name="He X."/>
            <person name="Zhang G.Q."/>
            <person name="Liu Z.J."/>
            <person name="Xu Q."/>
        </authorList>
    </citation>
    <scope>NUCLEOTIDE SEQUENCE [LARGE SCALE GENOMIC DNA]</scope>
    <source>
        <strain evidence="2">GZMU011</strain>
    </source>
</reference>
<proteinExistence type="predicted"/>